<dbReference type="PIRSF" id="PIRSF002070">
    <property type="entry name" value="SSB"/>
    <property type="match status" value="1"/>
</dbReference>
<reference evidence="5 7" key="1">
    <citation type="submission" date="2019-08" db="EMBL/GenBank/DDBJ databases">
        <title>Comparative genome analysis confer to the adaptation heavy metal polluted environment.</title>
        <authorList>
            <person name="Li Y."/>
        </authorList>
    </citation>
    <scope>NUCLEOTIDE SEQUENCE [LARGE SCALE GENOMIC DNA]</scope>
    <source>
        <strain evidence="5 7">P2</strain>
    </source>
</reference>
<keyword evidence="1 2" id="KW-0238">DNA-binding</keyword>
<gene>
    <name evidence="5" type="primary">ssb</name>
    <name evidence="5" type="ORF">DIU31_028180</name>
    <name evidence="6" type="ORF">J3L21_32830</name>
</gene>
<feature type="region of interest" description="Disordered" evidence="4">
    <location>
        <begin position="105"/>
        <end position="134"/>
    </location>
</feature>
<dbReference type="NCBIfam" id="TIGR00621">
    <property type="entry name" value="ssb"/>
    <property type="match status" value="1"/>
</dbReference>
<dbReference type="GO" id="GO:0003697">
    <property type="term" value="F:single-stranded DNA binding"/>
    <property type="evidence" value="ECO:0007669"/>
    <property type="project" value="InterPro"/>
</dbReference>
<evidence type="ECO:0000313" key="7">
    <source>
        <dbReference type="Proteomes" id="UP000250557"/>
    </source>
</evidence>
<proteinExistence type="predicted"/>
<dbReference type="EMBL" id="CP071880">
    <property type="protein sequence ID" value="QTE50262.1"/>
    <property type="molecule type" value="Genomic_DNA"/>
</dbReference>
<evidence type="ECO:0000313" key="5">
    <source>
        <dbReference type="EMBL" id="QEM07187.1"/>
    </source>
</evidence>
<dbReference type="InterPro" id="IPR011344">
    <property type="entry name" value="ssDNA-bd"/>
</dbReference>
<reference evidence="6 8" key="2">
    <citation type="submission" date="2021-03" db="EMBL/GenBank/DDBJ databases">
        <title>Mucilaginibacter strains isolated from gold and copper mining confer multi heavy-metal resistance.</title>
        <authorList>
            <person name="Li Y."/>
        </authorList>
    </citation>
    <scope>NUCLEOTIDE SEQUENCE [LARGE SCALE GENOMIC DNA]</scope>
    <source>
        <strain evidence="6 8">P2-4</strain>
    </source>
</reference>
<dbReference type="GO" id="GO:0006260">
    <property type="term" value="P:DNA replication"/>
    <property type="evidence" value="ECO:0007669"/>
    <property type="project" value="InterPro"/>
</dbReference>
<dbReference type="Proteomes" id="UP000663940">
    <property type="component" value="Chromosome"/>
</dbReference>
<accession>A0AAE6JM76</accession>
<evidence type="ECO:0000256" key="3">
    <source>
        <dbReference type="RuleBase" id="RU000524"/>
    </source>
</evidence>
<dbReference type="RefSeq" id="WP_112652564.1">
    <property type="nucleotide sequence ID" value="NZ_CP043451.1"/>
</dbReference>
<sequence>MLFTGRLTADAEVKKLKNDKKVTNFTVALNTKFKTKAGEKKEKTAFIDCAYWVNPGLAIYLTKGAIVEINGWMEAQAYLSNKDQTAKSRLVCSVDKIKLFSSLSTATRTEAEPEKAGNPPYTTGAGADDDDLPF</sequence>
<keyword evidence="8" id="KW-1185">Reference proteome</keyword>
<dbReference type="Proteomes" id="UP000250557">
    <property type="component" value="Chromosome"/>
</dbReference>
<dbReference type="CDD" id="cd04496">
    <property type="entry name" value="SSB_OBF"/>
    <property type="match status" value="1"/>
</dbReference>
<dbReference type="InterPro" id="IPR000424">
    <property type="entry name" value="Primosome_PriB/ssb"/>
</dbReference>
<dbReference type="AlphaFoldDB" id="A0AAE6JM76"/>
<dbReference type="Gene3D" id="2.40.50.140">
    <property type="entry name" value="Nucleic acid-binding proteins"/>
    <property type="match status" value="1"/>
</dbReference>
<dbReference type="EMBL" id="CP043451">
    <property type="protein sequence ID" value="QEM07187.1"/>
    <property type="molecule type" value="Genomic_DNA"/>
</dbReference>
<evidence type="ECO:0000313" key="6">
    <source>
        <dbReference type="EMBL" id="QTE50262.1"/>
    </source>
</evidence>
<evidence type="ECO:0000256" key="1">
    <source>
        <dbReference type="ARBA" id="ARBA00023125"/>
    </source>
</evidence>
<evidence type="ECO:0000313" key="8">
    <source>
        <dbReference type="Proteomes" id="UP000663940"/>
    </source>
</evidence>
<dbReference type="PROSITE" id="PS50935">
    <property type="entry name" value="SSB"/>
    <property type="match status" value="1"/>
</dbReference>
<name>A0AAE6JM76_9SPHI</name>
<dbReference type="SUPFAM" id="SSF50249">
    <property type="entry name" value="Nucleic acid-binding proteins"/>
    <property type="match status" value="1"/>
</dbReference>
<dbReference type="Pfam" id="PF00436">
    <property type="entry name" value="SSB"/>
    <property type="match status" value="1"/>
</dbReference>
<protein>
    <recommendedName>
        <fullName evidence="2 3">Single-stranded DNA-binding protein</fullName>
    </recommendedName>
</protein>
<organism evidence="5 7">
    <name type="scientific">Mucilaginibacter rubeus</name>
    <dbReference type="NCBI Taxonomy" id="2027860"/>
    <lineage>
        <taxon>Bacteria</taxon>
        <taxon>Pseudomonadati</taxon>
        <taxon>Bacteroidota</taxon>
        <taxon>Sphingobacteriia</taxon>
        <taxon>Sphingobacteriales</taxon>
        <taxon>Sphingobacteriaceae</taxon>
        <taxon>Mucilaginibacter</taxon>
    </lineage>
</organism>
<evidence type="ECO:0000256" key="4">
    <source>
        <dbReference type="SAM" id="MobiDB-lite"/>
    </source>
</evidence>
<dbReference type="InterPro" id="IPR012340">
    <property type="entry name" value="NA-bd_OB-fold"/>
</dbReference>
<evidence type="ECO:0000256" key="2">
    <source>
        <dbReference type="PIRNR" id="PIRNR002070"/>
    </source>
</evidence>